<organism evidence="1 2">
    <name type="scientific">Parasponia andersonii</name>
    <name type="common">Sponia andersonii</name>
    <dbReference type="NCBI Taxonomy" id="3476"/>
    <lineage>
        <taxon>Eukaryota</taxon>
        <taxon>Viridiplantae</taxon>
        <taxon>Streptophyta</taxon>
        <taxon>Embryophyta</taxon>
        <taxon>Tracheophyta</taxon>
        <taxon>Spermatophyta</taxon>
        <taxon>Magnoliopsida</taxon>
        <taxon>eudicotyledons</taxon>
        <taxon>Gunneridae</taxon>
        <taxon>Pentapetalae</taxon>
        <taxon>rosids</taxon>
        <taxon>fabids</taxon>
        <taxon>Rosales</taxon>
        <taxon>Cannabaceae</taxon>
        <taxon>Parasponia</taxon>
    </lineage>
</organism>
<reference evidence="2" key="1">
    <citation type="submission" date="2016-06" db="EMBL/GenBank/DDBJ databases">
        <title>Parallel loss of symbiosis genes in relatives of nitrogen-fixing non-legume Parasponia.</title>
        <authorList>
            <person name="Van Velzen R."/>
            <person name="Holmer R."/>
            <person name="Bu F."/>
            <person name="Rutten L."/>
            <person name="Van Zeijl A."/>
            <person name="Liu W."/>
            <person name="Santuari L."/>
            <person name="Cao Q."/>
            <person name="Sharma T."/>
            <person name="Shen D."/>
            <person name="Roswanjaya Y."/>
            <person name="Wardhani T."/>
            <person name="Kalhor M.S."/>
            <person name="Jansen J."/>
            <person name="Van den Hoogen J."/>
            <person name="Gungor B."/>
            <person name="Hartog M."/>
            <person name="Hontelez J."/>
            <person name="Verver J."/>
            <person name="Yang W.-C."/>
            <person name="Schijlen E."/>
            <person name="Repin R."/>
            <person name="Schilthuizen M."/>
            <person name="Schranz E."/>
            <person name="Heidstra R."/>
            <person name="Miyata K."/>
            <person name="Fedorova E."/>
            <person name="Kohlen W."/>
            <person name="Bisseling T."/>
            <person name="Smit S."/>
            <person name="Geurts R."/>
        </authorList>
    </citation>
    <scope>NUCLEOTIDE SEQUENCE [LARGE SCALE GENOMIC DNA]</scope>
    <source>
        <strain evidence="2">cv. WU1-14</strain>
    </source>
</reference>
<sequence>MNDNMIENGEVELDNENLEKMEDLKCIYMLQGKEASAEVVIDLALSAIVESDCKAPAVLYSSDSQGK</sequence>
<keyword evidence="2" id="KW-1185">Reference proteome</keyword>
<proteinExistence type="predicted"/>
<accession>A0A2P5CM36</accession>
<dbReference type="EMBL" id="JXTB01000116">
    <property type="protein sequence ID" value="PON62108.1"/>
    <property type="molecule type" value="Genomic_DNA"/>
</dbReference>
<gene>
    <name evidence="1" type="ORF">PanWU01x14_141010</name>
</gene>
<evidence type="ECO:0000313" key="2">
    <source>
        <dbReference type="Proteomes" id="UP000237105"/>
    </source>
</evidence>
<evidence type="ECO:0000313" key="1">
    <source>
        <dbReference type="EMBL" id="PON62108.1"/>
    </source>
</evidence>
<name>A0A2P5CM36_PARAD</name>
<dbReference type="Proteomes" id="UP000237105">
    <property type="component" value="Unassembled WGS sequence"/>
</dbReference>
<comment type="caution">
    <text evidence="1">The sequence shown here is derived from an EMBL/GenBank/DDBJ whole genome shotgun (WGS) entry which is preliminary data.</text>
</comment>
<dbReference type="AlphaFoldDB" id="A0A2P5CM36"/>
<protein>
    <submittedName>
        <fullName evidence="1">Uncharacterized protein</fullName>
    </submittedName>
</protein>